<dbReference type="PANTHER" id="PTHR30502">
    <property type="entry name" value="2-KETO-3-DEOXY-L-RHAMNONATE ALDOLASE"/>
    <property type="match status" value="1"/>
</dbReference>
<dbReference type="AlphaFoldDB" id="A0A084QA47"/>
<dbReference type="SUPFAM" id="SSF51621">
    <property type="entry name" value="Phosphoenolpyruvate/pyruvate domain"/>
    <property type="match status" value="1"/>
</dbReference>
<dbReference type="EMBL" id="KL660886">
    <property type="protein sequence ID" value="KFA60832.1"/>
    <property type="molecule type" value="Genomic_DNA"/>
</dbReference>
<dbReference type="InterPro" id="IPR005000">
    <property type="entry name" value="Aldolase/citrate-lyase_domain"/>
</dbReference>
<feature type="domain" description="HpcH/HpaI aldolase/citrate lyase" evidence="4">
    <location>
        <begin position="43"/>
        <end position="250"/>
    </location>
</feature>
<accession>A0A084QA47</accession>
<organism evidence="5 6">
    <name type="scientific">Stachybotrys chlorohalonatus (strain IBT 40285)</name>
    <dbReference type="NCBI Taxonomy" id="1283841"/>
    <lineage>
        <taxon>Eukaryota</taxon>
        <taxon>Fungi</taxon>
        <taxon>Dikarya</taxon>
        <taxon>Ascomycota</taxon>
        <taxon>Pezizomycotina</taxon>
        <taxon>Sordariomycetes</taxon>
        <taxon>Hypocreomycetidae</taxon>
        <taxon>Hypocreales</taxon>
        <taxon>Stachybotryaceae</taxon>
        <taxon>Stachybotrys</taxon>
    </lineage>
</organism>
<dbReference type="GO" id="GO:0046872">
    <property type="term" value="F:metal ion binding"/>
    <property type="evidence" value="ECO:0007669"/>
    <property type="project" value="UniProtKB-KW"/>
</dbReference>
<evidence type="ECO:0000313" key="6">
    <source>
        <dbReference type="Proteomes" id="UP000028524"/>
    </source>
</evidence>
<dbReference type="InterPro" id="IPR040442">
    <property type="entry name" value="Pyrv_kinase-like_dom_sf"/>
</dbReference>
<reference evidence="5 6" key="1">
    <citation type="journal article" date="2014" name="BMC Genomics">
        <title>Comparative genome sequencing reveals chemotype-specific gene clusters in the toxigenic black mold Stachybotrys.</title>
        <authorList>
            <person name="Semeiks J."/>
            <person name="Borek D."/>
            <person name="Otwinowski Z."/>
            <person name="Grishin N.V."/>
        </authorList>
    </citation>
    <scope>NUCLEOTIDE SEQUENCE [LARGE SCALE GENOMIC DNA]</scope>
    <source>
        <strain evidence="5 6">IBT 40285</strain>
    </source>
</reference>
<keyword evidence="1" id="KW-0479">Metal-binding</keyword>
<dbReference type="InterPro" id="IPR050251">
    <property type="entry name" value="HpcH-HpaI_aldolase"/>
</dbReference>
<dbReference type="OrthoDB" id="2326446at2759"/>
<dbReference type="InterPro" id="IPR015813">
    <property type="entry name" value="Pyrv/PenolPyrv_kinase-like_dom"/>
</dbReference>
<dbReference type="PANTHER" id="PTHR30502:SF8">
    <property type="entry name" value="SYNTHASE, PUTATIVE-RELATED"/>
    <property type="match status" value="1"/>
</dbReference>
<name>A0A084QA47_STAC4</name>
<protein>
    <recommendedName>
        <fullName evidence="4">HpcH/HpaI aldolase/citrate lyase domain-containing protein</fullName>
    </recommendedName>
</protein>
<dbReference type="InParanoid" id="A0A084QA47"/>
<keyword evidence="2" id="KW-0456">Lyase</keyword>
<sequence length="320" mass="35106">MTEEPRLYTSKGMAAYRAPSLLQPHKARQAIADAHAGRIPPLIGLFCAWASPPLTKVVAQLGFDFVWVEWEHASMSVETMTQACFLTDAHFDQPKTRLQLLTYISVPGHGHAAIGYALDAGASIVVPQVDTVEQARQIVSAAKFGAGISGKRSAPPFRWLPDASMGSCDASISFWENQNNQAAVIIQVESRIAIENLDEILTAVGEHIDSVWLGNLDCRVSMELPGFWGEEPEWVQAMNTLQNTLRKHNMPYSGLALGDDEWLQERGEGRSLMFTSSDCAAIMGLGKELAHVRELFRTKDYTTPPRKGVKSDEGPNSIVG</sequence>
<dbReference type="GO" id="GO:0016832">
    <property type="term" value="F:aldehyde-lyase activity"/>
    <property type="evidence" value="ECO:0007669"/>
    <property type="project" value="TreeGrafter"/>
</dbReference>
<feature type="region of interest" description="Disordered" evidence="3">
    <location>
        <begin position="301"/>
        <end position="320"/>
    </location>
</feature>
<dbReference type="GO" id="GO:0005737">
    <property type="term" value="C:cytoplasm"/>
    <property type="evidence" value="ECO:0007669"/>
    <property type="project" value="TreeGrafter"/>
</dbReference>
<evidence type="ECO:0000259" key="4">
    <source>
        <dbReference type="Pfam" id="PF03328"/>
    </source>
</evidence>
<dbReference type="STRING" id="1283841.A0A084QA47"/>
<dbReference type="Pfam" id="PF03328">
    <property type="entry name" value="HpcH_HpaI"/>
    <property type="match status" value="1"/>
</dbReference>
<proteinExistence type="predicted"/>
<evidence type="ECO:0000256" key="3">
    <source>
        <dbReference type="SAM" id="MobiDB-lite"/>
    </source>
</evidence>
<dbReference type="Gene3D" id="3.20.20.60">
    <property type="entry name" value="Phosphoenolpyruvate-binding domains"/>
    <property type="match status" value="1"/>
</dbReference>
<evidence type="ECO:0000256" key="2">
    <source>
        <dbReference type="ARBA" id="ARBA00023239"/>
    </source>
</evidence>
<dbReference type="HOGENOM" id="CLU_059964_2_0_1"/>
<evidence type="ECO:0000313" key="5">
    <source>
        <dbReference type="EMBL" id="KFA60832.1"/>
    </source>
</evidence>
<evidence type="ECO:0000256" key="1">
    <source>
        <dbReference type="ARBA" id="ARBA00022723"/>
    </source>
</evidence>
<keyword evidence="6" id="KW-1185">Reference proteome</keyword>
<dbReference type="Proteomes" id="UP000028524">
    <property type="component" value="Unassembled WGS sequence"/>
</dbReference>
<gene>
    <name evidence="5" type="ORF">S40285_09028</name>
</gene>